<dbReference type="GeneID" id="25470240"/>
<dbReference type="AlphaFoldDB" id="U6MCN6"/>
<organism evidence="1 2">
    <name type="scientific">Eimeria necatrix</name>
    <dbReference type="NCBI Taxonomy" id="51315"/>
    <lineage>
        <taxon>Eukaryota</taxon>
        <taxon>Sar</taxon>
        <taxon>Alveolata</taxon>
        <taxon>Apicomplexa</taxon>
        <taxon>Conoidasida</taxon>
        <taxon>Coccidia</taxon>
        <taxon>Eucoccidiorida</taxon>
        <taxon>Eimeriorina</taxon>
        <taxon>Eimeriidae</taxon>
        <taxon>Eimeria</taxon>
    </lineage>
</organism>
<dbReference type="RefSeq" id="XP_013439354.1">
    <property type="nucleotide sequence ID" value="XM_013583900.1"/>
</dbReference>
<name>U6MCN6_9EIME</name>
<reference evidence="1" key="1">
    <citation type="submission" date="2013-10" db="EMBL/GenBank/DDBJ databases">
        <title>Genomic analysis of the causative agents of coccidiosis in chickens.</title>
        <authorList>
            <person name="Reid A.J."/>
            <person name="Blake D."/>
            <person name="Billington K."/>
            <person name="Browne H."/>
            <person name="Dunn M."/>
            <person name="Hung S."/>
            <person name="Kawahara F."/>
            <person name="Miranda-Saavedra D."/>
            <person name="Mourier T."/>
            <person name="Nagra H."/>
            <person name="Otto T.D."/>
            <person name="Rawlings N."/>
            <person name="Sanchez A."/>
            <person name="Sanders M."/>
            <person name="Subramaniam C."/>
            <person name="Tay Y."/>
            <person name="Dear P."/>
            <person name="Doerig C."/>
            <person name="Gruber A."/>
            <person name="Parkinson J."/>
            <person name="Shirley M."/>
            <person name="Wan K.L."/>
            <person name="Berriman M."/>
            <person name="Tomley F."/>
            <person name="Pain A."/>
        </authorList>
    </citation>
    <scope>NUCLEOTIDE SEQUENCE [LARGE SCALE GENOMIC DNA]</scope>
    <source>
        <strain evidence="1">Houghton</strain>
    </source>
</reference>
<gene>
    <name evidence="1" type="ORF">ENH_00000410</name>
</gene>
<protein>
    <submittedName>
        <fullName evidence="1">Uncharacterized protein</fullName>
    </submittedName>
</protein>
<evidence type="ECO:0000313" key="1">
    <source>
        <dbReference type="EMBL" id="CDJ61992.1"/>
    </source>
</evidence>
<dbReference type="VEuPathDB" id="ToxoDB:ENH_00000410"/>
<dbReference type="OrthoDB" id="10352602at2759"/>
<proteinExistence type="predicted"/>
<keyword evidence="2" id="KW-1185">Reference proteome</keyword>
<reference evidence="1" key="2">
    <citation type="submission" date="2013-10" db="EMBL/GenBank/DDBJ databases">
        <authorList>
            <person name="Aslett M."/>
        </authorList>
    </citation>
    <scope>NUCLEOTIDE SEQUENCE [LARGE SCALE GENOMIC DNA]</scope>
    <source>
        <strain evidence="1">Houghton</strain>
    </source>
</reference>
<evidence type="ECO:0000313" key="2">
    <source>
        <dbReference type="Proteomes" id="UP000030754"/>
    </source>
</evidence>
<accession>U6MCN6</accession>
<dbReference type="EMBL" id="HG722312">
    <property type="protein sequence ID" value="CDJ61992.1"/>
    <property type="molecule type" value="Genomic_DNA"/>
</dbReference>
<dbReference type="Proteomes" id="UP000030754">
    <property type="component" value="Unassembled WGS sequence"/>
</dbReference>
<sequence>MDSSSSGNDCCAGRCSVLRNLAAHRAPKEIKAAEGESDVLVLSLQSPNRSPSAWLILVLVLLAQQQRDSLNRSVQQVSMEGARPPFSFWGWHFMDVSQRVTCSSFYCKCKIIHAG</sequence>